<dbReference type="AlphaFoldDB" id="A0A7E5VP90"/>
<dbReference type="GO" id="GO:0044322">
    <property type="term" value="C:endoplasmic reticulum quality control compartment"/>
    <property type="evidence" value="ECO:0007669"/>
    <property type="project" value="GOC"/>
</dbReference>
<evidence type="ECO:0000256" key="2">
    <source>
        <dbReference type="ARBA" id="ARBA00007658"/>
    </source>
</evidence>
<dbReference type="PANTHER" id="PTHR45679:SF2">
    <property type="entry name" value="ER DEGRADATION-ENHANCING ALPHA-MANNOSIDASE-LIKE PROTEIN 3"/>
    <property type="match status" value="1"/>
</dbReference>
<dbReference type="SUPFAM" id="SSF48225">
    <property type="entry name" value="Seven-hairpin glycosidases"/>
    <property type="match status" value="1"/>
</dbReference>
<dbReference type="GO" id="GO:1904380">
    <property type="term" value="P:endoplasmic reticulum mannose trimming"/>
    <property type="evidence" value="ECO:0007669"/>
    <property type="project" value="InterPro"/>
</dbReference>
<evidence type="ECO:0000256" key="1">
    <source>
        <dbReference type="ARBA" id="ARBA00004240"/>
    </source>
</evidence>
<evidence type="ECO:0000256" key="5">
    <source>
        <dbReference type="PIRSR" id="PIRSR601382-1"/>
    </source>
</evidence>
<gene>
    <name evidence="12" type="primary">LOC113495555</name>
</gene>
<keyword evidence="4" id="KW-0325">Glycoprotein</keyword>
<keyword evidence="7" id="KW-0326">Glycosidase</keyword>
<dbReference type="InterPro" id="IPR003137">
    <property type="entry name" value="PA_domain"/>
</dbReference>
<keyword evidence="9" id="KW-0732">Signal</keyword>
<dbReference type="InterPro" id="IPR012341">
    <property type="entry name" value="6hp_glycosidase-like_sf"/>
</dbReference>
<evidence type="ECO:0000256" key="3">
    <source>
        <dbReference type="ARBA" id="ARBA00022824"/>
    </source>
</evidence>
<dbReference type="PRINTS" id="PR00747">
    <property type="entry name" value="GLYHDRLASE47"/>
</dbReference>
<feature type="region of interest" description="Disordered" evidence="8">
    <location>
        <begin position="792"/>
        <end position="857"/>
    </location>
</feature>
<evidence type="ECO:0000259" key="10">
    <source>
        <dbReference type="Pfam" id="PF02225"/>
    </source>
</evidence>
<dbReference type="OrthoDB" id="8118055at2759"/>
<dbReference type="KEGG" id="tnl:113495555"/>
<feature type="signal peptide" evidence="9">
    <location>
        <begin position="1"/>
        <end position="21"/>
    </location>
</feature>
<dbReference type="InterPro" id="IPR044674">
    <property type="entry name" value="EDEM1/2/3"/>
</dbReference>
<comment type="subcellular location">
    <subcellularLocation>
        <location evidence="1">Endoplasmic reticulum</location>
    </subcellularLocation>
</comment>
<dbReference type="RefSeq" id="XP_026730114.1">
    <property type="nucleotide sequence ID" value="XM_026874313.1"/>
</dbReference>
<feature type="binding site" evidence="6">
    <location>
        <position position="472"/>
    </location>
    <ligand>
        <name>Ca(2+)</name>
        <dbReference type="ChEBI" id="CHEBI:29108"/>
    </ligand>
</feature>
<dbReference type="GO" id="GO:0005509">
    <property type="term" value="F:calcium ion binding"/>
    <property type="evidence" value="ECO:0007669"/>
    <property type="project" value="InterPro"/>
</dbReference>
<dbReference type="GeneID" id="113495555"/>
<evidence type="ECO:0000256" key="9">
    <source>
        <dbReference type="SAM" id="SignalP"/>
    </source>
</evidence>
<feature type="active site" evidence="5">
    <location>
        <position position="386"/>
    </location>
</feature>
<dbReference type="GO" id="GO:0004571">
    <property type="term" value="F:mannosyl-oligosaccharide 1,2-alpha-mannosidase activity"/>
    <property type="evidence" value="ECO:0007669"/>
    <property type="project" value="InterPro"/>
</dbReference>
<dbReference type="SUPFAM" id="SSF52025">
    <property type="entry name" value="PA domain"/>
    <property type="match status" value="1"/>
</dbReference>
<keyword evidence="6" id="KW-0479">Metal-binding</keyword>
<keyword evidence="11" id="KW-1185">Reference proteome</keyword>
<dbReference type="Pfam" id="PF01532">
    <property type="entry name" value="Glyco_hydro_47"/>
    <property type="match status" value="1"/>
</dbReference>
<feature type="domain" description="PA" evidence="10">
    <location>
        <begin position="638"/>
        <end position="722"/>
    </location>
</feature>
<sequence length="914" mass="101992">MVIMAYRVLLVFILAIICVKTEDEAASRMSRSERLSLREEARKMFYHAYNAYMDNAYPADELMPLSCKGRWKGITPSRGDMDDALGNFSLTLVDSLDTLAVMGDFSEFSRAIKLVIQDVTFDHDIVVSVFETNIRMLGGLLSAHVLASTLKHEVPCLHWYNGELLAMAEDLGKRLLPSFNTSTGIPHGKINLRHGMRGMSESRETCTACAGTMILEMAALSRLTGNPVYEQKAHKAMDRLWKIRHRTSDLMGTVINIHSGDWVRKDASVGAGIDSYYEYCLKAYILLGDEKYLARFNRHYNAVMKYISRGPVMLAVHMHRPHLQSRNFMDALLAFWPGLQVLLGDVRPAVETHEMLYQVMQRHTFIPEAFTSDFQVHWGQHPLRPEFLESTYFLHRATEDDHYLQVGKTVLKALQQYTKVPCGYAAVNDVRTRIHEDRMDSFVLAETFKYLYMLFGEDKDVPVKLEDYVLTTEAHFLPLSLATDGKNTTYFSLKIDDEDEDKYRKTCPNTASLEAEKVRRPMRQLLGTTAARPAARLRPLNDPRQIHALSDMGISVLTLPDGRVQLLYTTSTAKSAKDAAEGLTFMREMSKWNSMSDMENGVVPAGVKINDKIFPAGPGHFGKEISSQDHYVNNVAYVTPIDACSPIENKNEVEGKFGIAKRGQCTFAQKVRNMQTAGVTLAIILDNVPDSTHESTALFAMSGDGKDEIDIPAVFLFSQEGRYLTEAYEEKPDLIVTVSELKALKSNYENSCDDGKCETVLQTPGVANDKESFDHLKKVLSQLAAQFELSLSSDDQKTCGEESEDVFSKTKDSSEDKNTEEAAGVCETTAKPKGPSKVEKSTGKVTTEGSATLGQGETIGTAIPVNLDTERFTASDQVIAEDATAPVEVITDTIDAVEQDIEIIKMETDVHDGF</sequence>
<evidence type="ECO:0000256" key="8">
    <source>
        <dbReference type="SAM" id="MobiDB-lite"/>
    </source>
</evidence>
<feature type="compositionally biased region" description="Basic and acidic residues" evidence="8">
    <location>
        <begin position="794"/>
        <end position="820"/>
    </location>
</feature>
<dbReference type="Gene3D" id="1.50.10.10">
    <property type="match status" value="1"/>
</dbReference>
<feature type="compositionally biased region" description="Polar residues" evidence="8">
    <location>
        <begin position="843"/>
        <end position="855"/>
    </location>
</feature>
<evidence type="ECO:0000256" key="7">
    <source>
        <dbReference type="RuleBase" id="RU361193"/>
    </source>
</evidence>
<comment type="cofactor">
    <cofactor evidence="6">
        <name>Ca(2+)</name>
        <dbReference type="ChEBI" id="CHEBI:29108"/>
    </cofactor>
</comment>
<dbReference type="CTD" id="55741"/>
<dbReference type="Gene3D" id="3.50.30.30">
    <property type="match status" value="1"/>
</dbReference>
<evidence type="ECO:0000256" key="6">
    <source>
        <dbReference type="PIRSR" id="PIRSR601382-2"/>
    </source>
</evidence>
<dbReference type="InterPro" id="IPR001382">
    <property type="entry name" value="Glyco_hydro_47"/>
</dbReference>
<evidence type="ECO:0000313" key="11">
    <source>
        <dbReference type="Proteomes" id="UP000322000"/>
    </source>
</evidence>
<proteinExistence type="inferred from homology"/>
<feature type="active site" description="Proton donor" evidence="5">
    <location>
        <position position="368"/>
    </location>
</feature>
<feature type="chain" id="PRO_5028865659" description="alpha-1,2-Mannosidase" evidence="9">
    <location>
        <begin position="22"/>
        <end position="914"/>
    </location>
</feature>
<accession>A0A7E5VP90</accession>
<dbReference type="InterPro" id="IPR046450">
    <property type="entry name" value="PA_dom_sf"/>
</dbReference>
<comment type="similarity">
    <text evidence="2 7">Belongs to the glycosyl hydrolase 47 family.</text>
</comment>
<name>A0A7E5VP90_TRINI</name>
<keyword evidence="6" id="KW-0106">Calcium</keyword>
<dbReference type="EC" id="3.2.1.-" evidence="7"/>
<feature type="active site" evidence="5">
    <location>
        <position position="274"/>
    </location>
</feature>
<feature type="active site" description="Proton donor" evidence="5">
    <location>
        <position position="131"/>
    </location>
</feature>
<protein>
    <recommendedName>
        <fullName evidence="7">alpha-1,2-Mannosidase</fullName>
        <ecNumber evidence="7">3.2.1.-</ecNumber>
    </recommendedName>
</protein>
<dbReference type="Pfam" id="PF02225">
    <property type="entry name" value="PA"/>
    <property type="match status" value="1"/>
</dbReference>
<reference evidence="12" key="1">
    <citation type="submission" date="2025-08" db="UniProtKB">
        <authorList>
            <consortium name="RefSeq"/>
        </authorList>
    </citation>
    <scope>IDENTIFICATION</scope>
</reference>
<dbReference type="GO" id="GO:0005975">
    <property type="term" value="P:carbohydrate metabolic process"/>
    <property type="evidence" value="ECO:0007669"/>
    <property type="project" value="InterPro"/>
</dbReference>
<dbReference type="PANTHER" id="PTHR45679">
    <property type="entry name" value="ER DEGRADATION-ENHANCING ALPHA-MANNOSIDASE-LIKE PROTEIN 2"/>
    <property type="match status" value="1"/>
</dbReference>
<dbReference type="GO" id="GO:0016020">
    <property type="term" value="C:membrane"/>
    <property type="evidence" value="ECO:0007669"/>
    <property type="project" value="InterPro"/>
</dbReference>
<keyword evidence="7" id="KW-0378">Hydrolase</keyword>
<dbReference type="InterPro" id="IPR036026">
    <property type="entry name" value="Seven-hairpin_glycosidases"/>
</dbReference>
<dbReference type="Proteomes" id="UP000322000">
    <property type="component" value="Chromosome 7"/>
</dbReference>
<dbReference type="InParanoid" id="A0A7E5VP90"/>
<dbReference type="FunCoup" id="A0A7E5VP90">
    <property type="interactions" value="1802"/>
</dbReference>
<organism evidence="11 12">
    <name type="scientific">Trichoplusia ni</name>
    <name type="common">Cabbage looper</name>
    <dbReference type="NCBI Taxonomy" id="7111"/>
    <lineage>
        <taxon>Eukaryota</taxon>
        <taxon>Metazoa</taxon>
        <taxon>Ecdysozoa</taxon>
        <taxon>Arthropoda</taxon>
        <taxon>Hexapoda</taxon>
        <taxon>Insecta</taxon>
        <taxon>Pterygota</taxon>
        <taxon>Neoptera</taxon>
        <taxon>Endopterygota</taxon>
        <taxon>Lepidoptera</taxon>
        <taxon>Glossata</taxon>
        <taxon>Ditrysia</taxon>
        <taxon>Noctuoidea</taxon>
        <taxon>Noctuidae</taxon>
        <taxon>Plusiinae</taxon>
        <taxon>Trichoplusia</taxon>
    </lineage>
</organism>
<evidence type="ECO:0000313" key="12">
    <source>
        <dbReference type="RefSeq" id="XP_026730114.1"/>
    </source>
</evidence>
<keyword evidence="3" id="KW-0256">Endoplasmic reticulum</keyword>
<evidence type="ECO:0000256" key="4">
    <source>
        <dbReference type="ARBA" id="ARBA00023180"/>
    </source>
</evidence>